<dbReference type="EMBL" id="DAAFWI010000034">
    <property type="protein sequence ID" value="HAB1777479.1"/>
    <property type="molecule type" value="Genomic_DNA"/>
</dbReference>
<evidence type="ECO:0000313" key="2">
    <source>
        <dbReference type="EMBL" id="HAB1777479.1"/>
    </source>
</evidence>
<dbReference type="EMBL" id="DAAFXY010000109">
    <property type="protein sequence ID" value="HAB1980673.1"/>
    <property type="molecule type" value="Genomic_DNA"/>
</dbReference>
<evidence type="ECO:0000313" key="16">
    <source>
        <dbReference type="EMBL" id="HAB5480596.1"/>
    </source>
</evidence>
<evidence type="ECO:0000313" key="10">
    <source>
        <dbReference type="EMBL" id="HAB3979685.1"/>
    </source>
</evidence>
<evidence type="ECO:0000313" key="5">
    <source>
        <dbReference type="EMBL" id="HAB1991362.1"/>
    </source>
</evidence>
<reference evidence="1" key="2">
    <citation type="submission" date="2019-07" db="EMBL/GenBank/DDBJ databases">
        <authorList>
            <person name="Ashton P.M."/>
            <person name="Dallman T."/>
            <person name="Nair S."/>
            <person name="De Pinna E."/>
            <person name="Peters T."/>
            <person name="Grant K."/>
        </authorList>
    </citation>
    <scope>NUCLEOTIDE SEQUENCE</scope>
    <source>
        <strain evidence="1">481463</strain>
    </source>
</reference>
<reference evidence="2" key="1">
    <citation type="journal article" date="2018" name="Genome Biol.">
        <title>SKESA: strategic k-mer extension for scrupulous assemblies.</title>
        <authorList>
            <person name="Souvorov A."/>
            <person name="Agarwala R."/>
            <person name="Lipman D.J."/>
        </authorList>
    </citation>
    <scope>NUCLEOTIDE SEQUENCE</scope>
    <source>
        <strain evidence="2">Salmonella enterica</strain>
    </source>
</reference>
<dbReference type="EMBL" id="DAAGVB010000107">
    <property type="protein sequence ID" value="HAB4676452.1"/>
    <property type="molecule type" value="Genomic_DNA"/>
</dbReference>
<evidence type="ECO:0000313" key="19">
    <source>
        <dbReference type="EMBL" id="HAE1596905.1"/>
    </source>
</evidence>
<name>A0A5Y3VFW2_SALDZ</name>
<sequence>MADIKDEIALIYQALLPLSLQIETSDDPIFSTYFFDASDDVFSVLKGTGYLHWKHVGKMTGEIHGPIVINSHTLLQPFLHCEFLVSNGTDVIYLFDALNWRYFLLKNILADKTAIYHLHRRYSINAIVER</sequence>
<evidence type="ECO:0000313" key="1">
    <source>
        <dbReference type="EMBL" id="ECJ2915303.1"/>
    </source>
</evidence>
<dbReference type="EMBL" id="DAAHFA010000012">
    <property type="protein sequence ID" value="HAB5841632.1"/>
    <property type="molecule type" value="Genomic_DNA"/>
</dbReference>
<evidence type="ECO:0000313" key="8">
    <source>
        <dbReference type="EMBL" id="HAB3841380.1"/>
    </source>
</evidence>
<dbReference type="EMBL" id="DAAGXW010000002">
    <property type="protein sequence ID" value="HAB5015395.1"/>
    <property type="molecule type" value="Genomic_DNA"/>
</dbReference>
<dbReference type="EMBL" id="DAAGQE010000081">
    <property type="protein sequence ID" value="HAB4102341.1"/>
    <property type="molecule type" value="Genomic_DNA"/>
</dbReference>
<protein>
    <submittedName>
        <fullName evidence="1">Uncharacterized protein</fullName>
    </submittedName>
</protein>
<dbReference type="EMBL" id="DAAQZS010000028">
    <property type="protein sequence ID" value="HAE1476279.1"/>
    <property type="molecule type" value="Genomic_DNA"/>
</dbReference>
<accession>A0A5Y3VFW2</accession>
<comment type="caution">
    <text evidence="1">The sequence shown here is derived from an EMBL/GenBank/DDBJ whole genome shotgun (WGS) entry which is preliminary data.</text>
</comment>
<dbReference type="EMBL" id="DAAGNY010000004">
    <property type="protein sequence ID" value="HAB3841380.1"/>
    <property type="molecule type" value="Genomic_DNA"/>
</dbReference>
<dbReference type="EMBL" id="DAAFZM010000010">
    <property type="protein sequence ID" value="HAB2184994.1"/>
    <property type="molecule type" value="Genomic_DNA"/>
</dbReference>
<dbReference type="AlphaFoldDB" id="A0A5Y3VFW2"/>
<evidence type="ECO:0000313" key="14">
    <source>
        <dbReference type="EMBL" id="HAB4719591.1"/>
    </source>
</evidence>
<evidence type="ECO:0000313" key="17">
    <source>
        <dbReference type="EMBL" id="HAB5841632.1"/>
    </source>
</evidence>
<evidence type="ECO:0000313" key="11">
    <source>
        <dbReference type="EMBL" id="HAB4102341.1"/>
    </source>
</evidence>
<dbReference type="EMBL" id="DAAGOS010000113">
    <property type="protein sequence ID" value="HAB3925897.1"/>
    <property type="molecule type" value="Genomic_DNA"/>
</dbReference>
<evidence type="ECO:0000313" key="9">
    <source>
        <dbReference type="EMBL" id="HAB3925897.1"/>
    </source>
</evidence>
<dbReference type="EMBL" id="DAAGBA010000125">
    <property type="protein sequence ID" value="HAB2327525.1"/>
    <property type="molecule type" value="Genomic_DNA"/>
</dbReference>
<evidence type="ECO:0000313" key="6">
    <source>
        <dbReference type="EMBL" id="HAB2184994.1"/>
    </source>
</evidence>
<dbReference type="EMBL" id="DAAHCF010000284">
    <property type="protein sequence ID" value="HAB5480596.1"/>
    <property type="molecule type" value="Genomic_DNA"/>
</dbReference>
<evidence type="ECO:0000313" key="13">
    <source>
        <dbReference type="EMBL" id="HAB4676452.1"/>
    </source>
</evidence>
<dbReference type="EMBL" id="DAAGPC010000061">
    <property type="protein sequence ID" value="HAB3979685.1"/>
    <property type="molecule type" value="Genomic_DNA"/>
</dbReference>
<evidence type="ECO:0000313" key="18">
    <source>
        <dbReference type="EMBL" id="HAE1476279.1"/>
    </source>
</evidence>
<gene>
    <name evidence="1" type="ORF">FNI27_20450</name>
    <name evidence="19" type="ORF">G2997_20140</name>
    <name evidence="18" type="ORF">G3A00_20500</name>
    <name evidence="15" type="ORF">GB016_02055</name>
    <name evidence="4" type="ORF">GB034_22350</name>
    <name evidence="5" type="ORF">GB088_09200</name>
    <name evidence="16" type="ORF">GB236_22525</name>
    <name evidence="17" type="ORF">GB246_12595</name>
    <name evidence="7" type="ORF">GB337_21810</name>
    <name evidence="6" type="ORF">GB348_10085</name>
    <name evidence="9" type="ORF">GBV97_21650</name>
    <name evidence="8" type="ORF">GBW00_05035</name>
    <name evidence="10" type="ORF">GBX19_19445</name>
    <name evidence="2" type="ORF">GBY11_18465</name>
    <name evidence="11" type="ORF">GBY15_22465</name>
    <name evidence="12" type="ORF">GBY49_17685</name>
    <name evidence="3" type="ORF">GBZ10_21720</name>
    <name evidence="13" type="ORF">GBZ12_22230</name>
    <name evidence="14" type="ORF">GBZ37_09045</name>
</gene>
<reference evidence="2" key="3">
    <citation type="submission" date="2019-10" db="EMBL/GenBank/DDBJ databases">
        <authorList>
            <consortium name="NCBI Pathogen Detection Project"/>
        </authorList>
    </citation>
    <scope>NUCLEOTIDE SEQUENCE</scope>
    <source>
        <strain evidence="2">Salmonella enterica</strain>
    </source>
</reference>
<dbReference type="EMBL" id="DAAGTE010000064">
    <property type="protein sequence ID" value="HAB4458149.1"/>
    <property type="molecule type" value="Genomic_DNA"/>
</dbReference>
<evidence type="ECO:0000313" key="12">
    <source>
        <dbReference type="EMBL" id="HAB4458149.1"/>
    </source>
</evidence>
<evidence type="ECO:0000313" key="4">
    <source>
        <dbReference type="EMBL" id="HAB1980673.1"/>
    </source>
</evidence>
<dbReference type="EMBL" id="DAAFWY010000036">
    <property type="protein sequence ID" value="HAB1848971.1"/>
    <property type="molecule type" value="Genomic_DNA"/>
</dbReference>
<evidence type="ECO:0000313" key="15">
    <source>
        <dbReference type="EMBL" id="HAB5015395.1"/>
    </source>
</evidence>
<proteinExistence type="predicted"/>
<dbReference type="RefSeq" id="WP_053508982.1">
    <property type="nucleotide sequence ID" value="NZ_JAHQRT010000005.1"/>
</dbReference>
<evidence type="ECO:0000313" key="7">
    <source>
        <dbReference type="EMBL" id="HAB2327525.1"/>
    </source>
</evidence>
<dbReference type="EMBL" id="DAAFYE010000013">
    <property type="protein sequence ID" value="HAB1991362.1"/>
    <property type="molecule type" value="Genomic_DNA"/>
</dbReference>
<dbReference type="EMBL" id="AAIXUH010000020">
    <property type="protein sequence ID" value="ECJ2915303.1"/>
    <property type="molecule type" value="Genomic_DNA"/>
</dbReference>
<organism evidence="1">
    <name type="scientific">Salmonella diarizonae</name>
    <dbReference type="NCBI Taxonomy" id="59204"/>
    <lineage>
        <taxon>Bacteria</taxon>
        <taxon>Pseudomonadati</taxon>
        <taxon>Pseudomonadota</taxon>
        <taxon>Gammaproteobacteria</taxon>
        <taxon>Enterobacterales</taxon>
        <taxon>Enterobacteriaceae</taxon>
        <taxon>Salmonella</taxon>
    </lineage>
</organism>
<evidence type="ECO:0000313" key="3">
    <source>
        <dbReference type="EMBL" id="HAB1848971.1"/>
    </source>
</evidence>
<dbReference type="EMBL" id="DAAGVL010000008">
    <property type="protein sequence ID" value="HAB4719591.1"/>
    <property type="molecule type" value="Genomic_DNA"/>
</dbReference>
<dbReference type="EMBL" id="DAAQZP010000067">
    <property type="protein sequence ID" value="HAE1596905.1"/>
    <property type="molecule type" value="Genomic_DNA"/>
</dbReference>